<protein>
    <submittedName>
        <fullName evidence="2">Uncharacterized protein</fullName>
    </submittedName>
</protein>
<proteinExistence type="predicted"/>
<gene>
    <name evidence="2" type="ORF">ALC53_11151</name>
</gene>
<dbReference type="AlphaFoldDB" id="A0A195B1Z2"/>
<keyword evidence="3" id="KW-1185">Reference proteome</keyword>
<keyword evidence="1" id="KW-0472">Membrane</keyword>
<sequence>MTPLCVLIAASTRECERYPGLVLIHLSIPYLVIYIYPIYRHAPAVADDKSDIATRDNFGALLPEKSNHIAWRGKKKRPKNTNVLIRCKFTRVLYSRVTSGPVKRYRRQQEEQTTGGRSVCTSTVCSGQIDRFAMPMEPVSTMKHWRPAAVLYPSPARLTTGTYLEKKTRSVLSSQPVHLESCRRPAAAGDT</sequence>
<name>A0A195B1Z2_9HYME</name>
<evidence type="ECO:0000313" key="2">
    <source>
        <dbReference type="EMBL" id="KYM78496.1"/>
    </source>
</evidence>
<dbReference type="EMBL" id="KQ976662">
    <property type="protein sequence ID" value="KYM78496.1"/>
    <property type="molecule type" value="Genomic_DNA"/>
</dbReference>
<keyword evidence="1" id="KW-0812">Transmembrane</keyword>
<evidence type="ECO:0000313" key="3">
    <source>
        <dbReference type="Proteomes" id="UP000078540"/>
    </source>
</evidence>
<accession>A0A195B1Z2</accession>
<organism evidence="2 3">
    <name type="scientific">Atta colombica</name>
    <dbReference type="NCBI Taxonomy" id="520822"/>
    <lineage>
        <taxon>Eukaryota</taxon>
        <taxon>Metazoa</taxon>
        <taxon>Ecdysozoa</taxon>
        <taxon>Arthropoda</taxon>
        <taxon>Hexapoda</taxon>
        <taxon>Insecta</taxon>
        <taxon>Pterygota</taxon>
        <taxon>Neoptera</taxon>
        <taxon>Endopterygota</taxon>
        <taxon>Hymenoptera</taxon>
        <taxon>Apocrita</taxon>
        <taxon>Aculeata</taxon>
        <taxon>Formicoidea</taxon>
        <taxon>Formicidae</taxon>
        <taxon>Myrmicinae</taxon>
        <taxon>Atta</taxon>
    </lineage>
</organism>
<reference evidence="2 3" key="1">
    <citation type="submission" date="2015-09" db="EMBL/GenBank/DDBJ databases">
        <title>Atta colombica WGS genome.</title>
        <authorList>
            <person name="Nygaard S."/>
            <person name="Hu H."/>
            <person name="Boomsma J."/>
            <person name="Zhang G."/>
        </authorList>
    </citation>
    <scope>NUCLEOTIDE SEQUENCE [LARGE SCALE GENOMIC DNA]</scope>
    <source>
        <strain evidence="2">Treedump-2</strain>
        <tissue evidence="2">Whole body</tissue>
    </source>
</reference>
<feature type="transmembrane region" description="Helical" evidence="1">
    <location>
        <begin position="20"/>
        <end position="39"/>
    </location>
</feature>
<dbReference type="Proteomes" id="UP000078540">
    <property type="component" value="Unassembled WGS sequence"/>
</dbReference>
<keyword evidence="1" id="KW-1133">Transmembrane helix</keyword>
<evidence type="ECO:0000256" key="1">
    <source>
        <dbReference type="SAM" id="Phobius"/>
    </source>
</evidence>